<protein>
    <submittedName>
        <fullName evidence="1">Uncharacterized protein</fullName>
    </submittedName>
</protein>
<dbReference type="EMBL" id="FOBF01000014">
    <property type="protein sequence ID" value="SEM52888.1"/>
    <property type="molecule type" value="Genomic_DNA"/>
</dbReference>
<reference evidence="1 2" key="1">
    <citation type="submission" date="2016-10" db="EMBL/GenBank/DDBJ databases">
        <authorList>
            <person name="de Groot N.N."/>
        </authorList>
    </citation>
    <scope>NUCLEOTIDE SEQUENCE [LARGE SCALE GENOMIC DNA]</scope>
    <source>
        <strain evidence="1 2">DSM 43357</strain>
    </source>
</reference>
<proteinExistence type="predicted"/>
<evidence type="ECO:0000313" key="2">
    <source>
        <dbReference type="Proteomes" id="UP000198953"/>
    </source>
</evidence>
<keyword evidence="2" id="KW-1185">Reference proteome</keyword>
<evidence type="ECO:0000313" key="1">
    <source>
        <dbReference type="EMBL" id="SEM52888.1"/>
    </source>
</evidence>
<dbReference type="Proteomes" id="UP000198953">
    <property type="component" value="Unassembled WGS sequence"/>
</dbReference>
<gene>
    <name evidence="1" type="ORF">SAMN05660976_05388</name>
</gene>
<organism evidence="1 2">
    <name type="scientific">Nonomuraea pusilla</name>
    <dbReference type="NCBI Taxonomy" id="46177"/>
    <lineage>
        <taxon>Bacteria</taxon>
        <taxon>Bacillati</taxon>
        <taxon>Actinomycetota</taxon>
        <taxon>Actinomycetes</taxon>
        <taxon>Streptosporangiales</taxon>
        <taxon>Streptosporangiaceae</taxon>
        <taxon>Nonomuraea</taxon>
    </lineage>
</organism>
<name>A0A1H7Z5Q6_9ACTN</name>
<sequence>MGSPYLAILITRVPVLPGRAPATTRIPELKELLAEEGAKIERIQNAMKDETGVDHVVTA</sequence>
<dbReference type="AlphaFoldDB" id="A0A1H7Z5Q6"/>
<accession>A0A1H7Z5Q6</accession>